<accession>A0A0A9G015</accession>
<reference evidence="1" key="2">
    <citation type="journal article" date="2015" name="Data Brief">
        <title>Shoot transcriptome of the giant reed, Arundo donax.</title>
        <authorList>
            <person name="Barrero R.A."/>
            <person name="Guerrero F.D."/>
            <person name="Moolhuijzen P."/>
            <person name="Goolsby J.A."/>
            <person name="Tidwell J."/>
            <person name="Bellgard S.E."/>
            <person name="Bellgard M.I."/>
        </authorList>
    </citation>
    <scope>NUCLEOTIDE SEQUENCE</scope>
    <source>
        <tissue evidence="1">Shoot tissue taken approximately 20 cm above the soil surface</tissue>
    </source>
</reference>
<name>A0A0A9G015_ARUDO</name>
<reference evidence="1" key="1">
    <citation type="submission" date="2014-09" db="EMBL/GenBank/DDBJ databases">
        <authorList>
            <person name="Magalhaes I.L.F."/>
            <person name="Oliveira U."/>
            <person name="Santos F.R."/>
            <person name="Vidigal T.H.D.A."/>
            <person name="Brescovit A.D."/>
            <person name="Santos A.J."/>
        </authorList>
    </citation>
    <scope>NUCLEOTIDE SEQUENCE</scope>
    <source>
        <tissue evidence="1">Shoot tissue taken approximately 20 cm above the soil surface</tissue>
    </source>
</reference>
<sequence length="53" mass="6038">MVTPNGQCEIHAFSFLLILMKRQHSCHFTSIEASLFCKFITTCCFKILVQISA</sequence>
<proteinExistence type="predicted"/>
<protein>
    <submittedName>
        <fullName evidence="1">Uncharacterized protein</fullName>
    </submittedName>
</protein>
<dbReference type="AlphaFoldDB" id="A0A0A9G015"/>
<organism evidence="1">
    <name type="scientific">Arundo donax</name>
    <name type="common">Giant reed</name>
    <name type="synonym">Donax arundinaceus</name>
    <dbReference type="NCBI Taxonomy" id="35708"/>
    <lineage>
        <taxon>Eukaryota</taxon>
        <taxon>Viridiplantae</taxon>
        <taxon>Streptophyta</taxon>
        <taxon>Embryophyta</taxon>
        <taxon>Tracheophyta</taxon>
        <taxon>Spermatophyta</taxon>
        <taxon>Magnoliopsida</taxon>
        <taxon>Liliopsida</taxon>
        <taxon>Poales</taxon>
        <taxon>Poaceae</taxon>
        <taxon>PACMAD clade</taxon>
        <taxon>Arundinoideae</taxon>
        <taxon>Arundineae</taxon>
        <taxon>Arundo</taxon>
    </lineage>
</organism>
<dbReference type="EMBL" id="GBRH01183943">
    <property type="protein sequence ID" value="JAE13953.1"/>
    <property type="molecule type" value="Transcribed_RNA"/>
</dbReference>
<evidence type="ECO:0000313" key="1">
    <source>
        <dbReference type="EMBL" id="JAE13953.1"/>
    </source>
</evidence>